<dbReference type="InterPro" id="IPR035990">
    <property type="entry name" value="TIM_sf"/>
</dbReference>
<comment type="similarity">
    <text evidence="2 7 8">Belongs to the triosephosphate isomerase family.</text>
</comment>
<dbReference type="FunFam" id="3.20.20.70:FF:000016">
    <property type="entry name" value="Triosephosphate isomerase"/>
    <property type="match status" value="1"/>
</dbReference>
<dbReference type="GO" id="GO:0019563">
    <property type="term" value="P:glycerol catabolic process"/>
    <property type="evidence" value="ECO:0007669"/>
    <property type="project" value="TreeGrafter"/>
</dbReference>
<dbReference type="RefSeq" id="WP_149123082.1">
    <property type="nucleotide sequence ID" value="NZ_VTFL01000005.1"/>
</dbReference>
<dbReference type="UniPathway" id="UPA00138"/>
<comment type="pathway">
    <text evidence="7 8">Carbohydrate biosynthesis; gluconeogenesis.</text>
</comment>
<gene>
    <name evidence="7" type="primary">tpiA</name>
    <name evidence="9" type="ORF">ENU78_00790</name>
</gene>
<dbReference type="GO" id="GO:0006096">
    <property type="term" value="P:glycolytic process"/>
    <property type="evidence" value="ECO:0007669"/>
    <property type="project" value="UniProtKB-UniRule"/>
</dbReference>
<evidence type="ECO:0000256" key="5">
    <source>
        <dbReference type="ARBA" id="ARBA00023152"/>
    </source>
</evidence>
<dbReference type="PANTHER" id="PTHR21139">
    <property type="entry name" value="TRIOSEPHOSPHATE ISOMERASE"/>
    <property type="match status" value="1"/>
</dbReference>
<feature type="binding site" evidence="7">
    <location>
        <begin position="9"/>
        <end position="11"/>
    </location>
    <ligand>
        <name>substrate</name>
    </ligand>
</feature>
<dbReference type="InterPro" id="IPR020861">
    <property type="entry name" value="Triosephosphate_isomerase_AS"/>
</dbReference>
<comment type="subunit">
    <text evidence="7 8">Homodimer.</text>
</comment>
<keyword evidence="4 7" id="KW-0963">Cytoplasm</keyword>
<dbReference type="InterPro" id="IPR013785">
    <property type="entry name" value="Aldolase_TIM"/>
</dbReference>
<dbReference type="Pfam" id="PF00121">
    <property type="entry name" value="TIM"/>
    <property type="match status" value="1"/>
</dbReference>
<dbReference type="NCBIfam" id="TIGR00419">
    <property type="entry name" value="tim"/>
    <property type="match status" value="1"/>
</dbReference>
<keyword evidence="5 7" id="KW-0324">Glycolysis</keyword>
<dbReference type="HAMAP" id="MF_00147_B">
    <property type="entry name" value="TIM_B"/>
    <property type="match status" value="1"/>
</dbReference>
<evidence type="ECO:0000256" key="4">
    <source>
        <dbReference type="ARBA" id="ARBA00022490"/>
    </source>
</evidence>
<evidence type="ECO:0000256" key="8">
    <source>
        <dbReference type="RuleBase" id="RU363013"/>
    </source>
</evidence>
<dbReference type="EC" id="5.3.1.1" evidence="7 8"/>
<dbReference type="InterPro" id="IPR000652">
    <property type="entry name" value="Triosephosphate_isomerase"/>
</dbReference>
<dbReference type="InterPro" id="IPR022896">
    <property type="entry name" value="TrioseP_Isoase_bac/euk"/>
</dbReference>
<comment type="catalytic activity">
    <reaction evidence="7 8">
        <text>D-glyceraldehyde 3-phosphate = dihydroxyacetone phosphate</text>
        <dbReference type="Rhea" id="RHEA:18585"/>
        <dbReference type="ChEBI" id="CHEBI:57642"/>
        <dbReference type="ChEBI" id="CHEBI:59776"/>
        <dbReference type="EC" id="5.3.1.1"/>
    </reaction>
</comment>
<dbReference type="PROSITE" id="PS00171">
    <property type="entry name" value="TIM_1"/>
    <property type="match status" value="1"/>
</dbReference>
<keyword evidence="3 7" id="KW-0312">Gluconeogenesis</keyword>
<dbReference type="AlphaFoldDB" id="A0A7C2H5B2"/>
<accession>A0A7C2H5B2</accession>
<evidence type="ECO:0000256" key="1">
    <source>
        <dbReference type="ARBA" id="ARBA00004680"/>
    </source>
</evidence>
<dbReference type="GO" id="GO:0004807">
    <property type="term" value="F:triose-phosphate isomerase activity"/>
    <property type="evidence" value="ECO:0007669"/>
    <property type="project" value="UniProtKB-UniRule"/>
</dbReference>
<dbReference type="GO" id="GO:0005829">
    <property type="term" value="C:cytosol"/>
    <property type="evidence" value="ECO:0007669"/>
    <property type="project" value="TreeGrafter"/>
</dbReference>
<dbReference type="CDD" id="cd00311">
    <property type="entry name" value="TIM"/>
    <property type="match status" value="1"/>
</dbReference>
<reference evidence="9" key="1">
    <citation type="journal article" date="2020" name="mSystems">
        <title>Genome- and Community-Level Interaction Insights into Carbon Utilization and Element Cycling Functions of Hydrothermarchaeota in Hydrothermal Sediment.</title>
        <authorList>
            <person name="Zhou Z."/>
            <person name="Liu Y."/>
            <person name="Xu W."/>
            <person name="Pan J."/>
            <person name="Luo Z.H."/>
            <person name="Li M."/>
        </authorList>
    </citation>
    <scope>NUCLEOTIDE SEQUENCE [LARGE SCALE GENOMIC DNA]</scope>
    <source>
        <strain evidence="9">SpSt-70</strain>
    </source>
</reference>
<evidence type="ECO:0000256" key="2">
    <source>
        <dbReference type="ARBA" id="ARBA00007422"/>
    </source>
</evidence>
<comment type="pathway">
    <text evidence="1 7 8">Carbohydrate degradation; glycolysis; D-glyceraldehyde 3-phosphate from glycerone phosphate: step 1/1.</text>
</comment>
<dbReference type="PROSITE" id="PS51440">
    <property type="entry name" value="TIM_2"/>
    <property type="match status" value="1"/>
</dbReference>
<feature type="binding site" evidence="7">
    <location>
        <begin position="234"/>
        <end position="235"/>
    </location>
    <ligand>
        <name>substrate</name>
    </ligand>
</feature>
<evidence type="ECO:0000256" key="6">
    <source>
        <dbReference type="ARBA" id="ARBA00023235"/>
    </source>
</evidence>
<feature type="binding site" evidence="7">
    <location>
        <position position="213"/>
    </location>
    <ligand>
        <name>substrate</name>
    </ligand>
</feature>
<dbReference type="PANTHER" id="PTHR21139:SF42">
    <property type="entry name" value="TRIOSEPHOSPHATE ISOMERASE"/>
    <property type="match status" value="1"/>
</dbReference>
<comment type="caution">
    <text evidence="9">The sequence shown here is derived from an EMBL/GenBank/DDBJ whole genome shotgun (WGS) entry which is preliminary data.</text>
</comment>
<sequence>MRRKIIAANWKMYKTCAETESFIKEFIELSKGYEEKEIVICPPFTSLYVASKLLKDTAIKLGAQNMFWEKEGAYTGEISPIMLKDLNCTYVIIGHSERRNYFSETNEMINKKIKSAFSYGLIPIFCVGEKWEERERGKTEEVITKQVKEGLEGLEKENVEKIVIAYEPVWAIGTGHYAKGEDANEVASLIRRIISEMYDAEVSQKVRIQYGGSVNPQNITEFLSQSEIDGALVGGASLKPQSFWDIVKS</sequence>
<organism evidence="9">
    <name type="scientific">Dictyoglomus thermophilum</name>
    <dbReference type="NCBI Taxonomy" id="14"/>
    <lineage>
        <taxon>Bacteria</taxon>
        <taxon>Pseudomonadati</taxon>
        <taxon>Dictyoglomota</taxon>
        <taxon>Dictyoglomia</taxon>
        <taxon>Dictyoglomales</taxon>
        <taxon>Dictyoglomaceae</taxon>
        <taxon>Dictyoglomus</taxon>
    </lineage>
</organism>
<dbReference type="EMBL" id="DTDV01000005">
    <property type="protein sequence ID" value="HGK22981.1"/>
    <property type="molecule type" value="Genomic_DNA"/>
</dbReference>
<comment type="function">
    <text evidence="7">Involved in the gluconeogenesis. Catalyzes stereospecifically the conversion of dihydroxyacetone phosphate (DHAP) to D-glyceraldehyde-3-phosphate (G3P).</text>
</comment>
<feature type="active site" description="Electrophile" evidence="7">
    <location>
        <position position="95"/>
    </location>
</feature>
<feature type="active site" description="Proton acceptor" evidence="7">
    <location>
        <position position="167"/>
    </location>
</feature>
<comment type="subcellular location">
    <subcellularLocation>
        <location evidence="7 8">Cytoplasm</location>
    </subcellularLocation>
</comment>
<dbReference type="SUPFAM" id="SSF51351">
    <property type="entry name" value="Triosephosphate isomerase (TIM)"/>
    <property type="match status" value="1"/>
</dbReference>
<protein>
    <recommendedName>
        <fullName evidence="7 8">Triosephosphate isomerase</fullName>
        <shortName evidence="7">TIM</shortName>
        <shortName evidence="7">TPI</shortName>
        <ecNumber evidence="7 8">5.3.1.1</ecNumber>
    </recommendedName>
    <alternativeName>
        <fullName evidence="7">Triose-phosphate isomerase</fullName>
    </alternativeName>
</protein>
<evidence type="ECO:0000256" key="3">
    <source>
        <dbReference type="ARBA" id="ARBA00022432"/>
    </source>
</evidence>
<dbReference type="GO" id="GO:0006094">
    <property type="term" value="P:gluconeogenesis"/>
    <property type="evidence" value="ECO:0007669"/>
    <property type="project" value="UniProtKB-UniRule"/>
</dbReference>
<dbReference type="GO" id="GO:0046166">
    <property type="term" value="P:glyceraldehyde-3-phosphate biosynthetic process"/>
    <property type="evidence" value="ECO:0007669"/>
    <property type="project" value="TreeGrafter"/>
</dbReference>
<evidence type="ECO:0000256" key="7">
    <source>
        <dbReference type="HAMAP-Rule" id="MF_00147"/>
    </source>
</evidence>
<dbReference type="Gene3D" id="3.20.20.70">
    <property type="entry name" value="Aldolase class I"/>
    <property type="match status" value="1"/>
</dbReference>
<evidence type="ECO:0000313" key="9">
    <source>
        <dbReference type="EMBL" id="HGK22981.1"/>
    </source>
</evidence>
<dbReference type="UniPathway" id="UPA00109">
    <property type="reaction ID" value="UER00189"/>
</dbReference>
<name>A0A7C2H5B2_DICTH</name>
<keyword evidence="6 7" id="KW-0413">Isomerase</keyword>
<feature type="binding site" evidence="7">
    <location>
        <position position="173"/>
    </location>
    <ligand>
        <name>substrate</name>
    </ligand>
</feature>
<proteinExistence type="inferred from homology"/>